<comment type="cofactor">
    <cofactor evidence="4">
        <name>pyridoxal 5'-phosphate</name>
        <dbReference type="ChEBI" id="CHEBI:597326"/>
    </cofactor>
</comment>
<dbReference type="Pfam" id="PF03473">
    <property type="entry name" value="MOSC"/>
    <property type="match status" value="1"/>
</dbReference>
<dbReference type="PROSITE" id="PS51340">
    <property type="entry name" value="MOSC"/>
    <property type="match status" value="1"/>
</dbReference>
<dbReference type="HAMAP" id="MF_03050">
    <property type="entry name" value="MOCOS"/>
    <property type="match status" value="1"/>
</dbReference>
<dbReference type="SUPFAM" id="SSF53383">
    <property type="entry name" value="PLP-dependent transferases"/>
    <property type="match status" value="1"/>
</dbReference>
<dbReference type="InterPro" id="IPR005302">
    <property type="entry name" value="MoCF_Sase_C"/>
</dbReference>
<dbReference type="GO" id="GO:0016829">
    <property type="term" value="F:lyase activity"/>
    <property type="evidence" value="ECO:0007669"/>
    <property type="project" value="UniProtKB-UniRule"/>
</dbReference>
<organism evidence="6">
    <name type="scientific">Clastoptera arizonana</name>
    <name type="common">Arizona spittle bug</name>
    <dbReference type="NCBI Taxonomy" id="38151"/>
    <lineage>
        <taxon>Eukaryota</taxon>
        <taxon>Metazoa</taxon>
        <taxon>Ecdysozoa</taxon>
        <taxon>Arthropoda</taxon>
        <taxon>Hexapoda</taxon>
        <taxon>Insecta</taxon>
        <taxon>Pterygota</taxon>
        <taxon>Neoptera</taxon>
        <taxon>Paraneoptera</taxon>
        <taxon>Hemiptera</taxon>
        <taxon>Auchenorrhyncha</taxon>
        <taxon>Cercopoidea</taxon>
        <taxon>Clastopteridae</taxon>
        <taxon>Clastoptera</taxon>
    </lineage>
</organism>
<evidence type="ECO:0000256" key="3">
    <source>
        <dbReference type="ARBA" id="ARBA00023150"/>
    </source>
</evidence>
<evidence type="ECO:0000256" key="4">
    <source>
        <dbReference type="HAMAP-Rule" id="MF_03050"/>
    </source>
</evidence>
<feature type="domain" description="MOSC" evidence="5">
    <location>
        <begin position="673"/>
        <end position="823"/>
    </location>
</feature>
<dbReference type="Gene3D" id="3.40.640.10">
    <property type="entry name" value="Type I PLP-dependent aspartate aminotransferase-like (Major domain)"/>
    <property type="match status" value="1"/>
</dbReference>
<dbReference type="GO" id="GO:0008265">
    <property type="term" value="F:molybdenum cofactor sulfurtransferase activity"/>
    <property type="evidence" value="ECO:0007669"/>
    <property type="project" value="UniProtKB-UniRule"/>
</dbReference>
<protein>
    <recommendedName>
        <fullName evidence="4">Molybdenum cofactor sulfurase</fullName>
        <shortName evidence="4">MCS</shortName>
        <shortName evidence="4">MOS</shortName>
        <shortName evidence="4">MoCo sulfurase</shortName>
        <ecNumber evidence="4">2.8.1.9</ecNumber>
    </recommendedName>
    <alternativeName>
        <fullName evidence="4">Molybdenum cofactor sulfurtransferase</fullName>
    </alternativeName>
    <alternativeName>
        <fullName evidence="4">Protein maroon-like</fullName>
        <shortName evidence="4">Ma-l</shortName>
    </alternativeName>
</protein>
<comment type="similarity">
    <text evidence="4">Belongs to the class-V pyridoxal-phosphate-dependent aminotransferase family. MOCOS subfamily.</text>
</comment>
<keyword evidence="3 4" id="KW-0501">Molybdenum cofactor biosynthesis</keyword>
<comment type="catalytic activity">
    <reaction evidence="4">
        <text>Mo-molybdopterin + L-cysteine + AH2 = thio-Mo-molybdopterin + L-alanine + A + H2O</text>
        <dbReference type="Rhea" id="RHEA:42636"/>
        <dbReference type="ChEBI" id="CHEBI:13193"/>
        <dbReference type="ChEBI" id="CHEBI:15377"/>
        <dbReference type="ChEBI" id="CHEBI:17499"/>
        <dbReference type="ChEBI" id="CHEBI:35235"/>
        <dbReference type="ChEBI" id="CHEBI:57972"/>
        <dbReference type="ChEBI" id="CHEBI:71302"/>
        <dbReference type="ChEBI" id="CHEBI:82685"/>
        <dbReference type="EC" id="2.8.1.9"/>
    </reaction>
</comment>
<dbReference type="Gene3D" id="3.90.1150.10">
    <property type="entry name" value="Aspartate Aminotransferase, domain 1"/>
    <property type="match status" value="1"/>
</dbReference>
<dbReference type="InterPro" id="IPR015422">
    <property type="entry name" value="PyrdxlP-dep_Trfase_small"/>
</dbReference>
<dbReference type="InterPro" id="IPR005303">
    <property type="entry name" value="MOCOS_middle"/>
</dbReference>
<dbReference type="GO" id="GO:0006777">
    <property type="term" value="P:Mo-molybdopterin cofactor biosynthetic process"/>
    <property type="evidence" value="ECO:0007669"/>
    <property type="project" value="UniProtKB-UniRule"/>
</dbReference>
<name>A0A1B6D7F4_9HEMI</name>
<dbReference type="InterPro" id="IPR028886">
    <property type="entry name" value="MoCo_sulfurase"/>
</dbReference>
<dbReference type="EC" id="2.8.1.9" evidence="4"/>
<feature type="modified residue" description="N6-(pyridoxal phosphate)lysine" evidence="4">
    <location>
        <position position="256"/>
    </location>
</feature>
<proteinExistence type="inferred from homology"/>
<dbReference type="GO" id="GO:0030151">
    <property type="term" value="F:molybdenum ion binding"/>
    <property type="evidence" value="ECO:0007669"/>
    <property type="project" value="UniProtKB-UniRule"/>
</dbReference>
<dbReference type="GO" id="GO:0030170">
    <property type="term" value="F:pyridoxal phosphate binding"/>
    <property type="evidence" value="ECO:0007669"/>
    <property type="project" value="UniProtKB-UniRule"/>
</dbReference>
<gene>
    <name evidence="4" type="primary">mal</name>
    <name evidence="6" type="ORF">g.11568</name>
</gene>
<keyword evidence="1 4" id="KW-0808">Transferase</keyword>
<dbReference type="InterPro" id="IPR015421">
    <property type="entry name" value="PyrdxlP-dep_Trfase_major"/>
</dbReference>
<evidence type="ECO:0000256" key="1">
    <source>
        <dbReference type="ARBA" id="ARBA00022679"/>
    </source>
</evidence>
<dbReference type="AlphaFoldDB" id="A0A1B6D7F4"/>
<dbReference type="Pfam" id="PF03476">
    <property type="entry name" value="MOSC_N"/>
    <property type="match status" value="1"/>
</dbReference>
<evidence type="ECO:0000256" key="2">
    <source>
        <dbReference type="ARBA" id="ARBA00022898"/>
    </source>
</evidence>
<evidence type="ECO:0000313" key="6">
    <source>
        <dbReference type="EMBL" id="JAS21619.1"/>
    </source>
</evidence>
<dbReference type="PANTHER" id="PTHR14237:SF80">
    <property type="entry name" value="MOLYBDENUM COFACTOR SULFURASE"/>
    <property type="match status" value="1"/>
</dbReference>
<dbReference type="InterPro" id="IPR015424">
    <property type="entry name" value="PyrdxlP-dep_Trfase"/>
</dbReference>
<comment type="function">
    <text evidence="4">Sulfurates the molybdenum cofactor. Sulfation of molybdenum is essential for xanthine dehydrogenase (XDH) and aldehyde oxidase (ADO) enzymes in which molybdenum cofactor is liganded by 1 oxygen and 1 sulfur atom in active form.</text>
</comment>
<keyword evidence="2 4" id="KW-0663">Pyridoxal phosphate</keyword>
<dbReference type="PANTHER" id="PTHR14237">
    <property type="entry name" value="MOLYBDOPTERIN COFACTOR SULFURASE MOSC"/>
    <property type="match status" value="1"/>
</dbReference>
<dbReference type="EMBL" id="GEDC01015679">
    <property type="protein sequence ID" value="JAS21619.1"/>
    <property type="molecule type" value="Transcribed_RNA"/>
</dbReference>
<dbReference type="SUPFAM" id="SSF141673">
    <property type="entry name" value="MOSC N-terminal domain-like"/>
    <property type="match status" value="1"/>
</dbReference>
<dbReference type="InterPro" id="IPR000192">
    <property type="entry name" value="Aminotrans_V_dom"/>
</dbReference>
<dbReference type="Pfam" id="PF00266">
    <property type="entry name" value="Aminotran_5"/>
    <property type="match status" value="2"/>
</dbReference>
<accession>A0A1B6D7F4</accession>
<reference evidence="6" key="1">
    <citation type="submission" date="2015-12" db="EMBL/GenBank/DDBJ databases">
        <title>De novo transcriptome assembly of four potential Pierce s Disease insect vectors from Arizona vineyards.</title>
        <authorList>
            <person name="Tassone E.E."/>
        </authorList>
    </citation>
    <scope>NUCLEOTIDE SEQUENCE</scope>
</reference>
<sequence length="833" mass="94304">MLCNLSEELLKKEFNRIKDECYLDHTGAALYTQSQIEMFSKDLCENLYGNPHSNNIICKNTYDLADQVRFRILQHFNTNINDYSVIFTSGATESLRIVAETFNFVGKASESHLNNHKLDEKYPIDKCDYSDKHGQFFYTLDNHTSVLGMRYTDNVGQVHCCGLSHDETFQIFSSYEIVNGCSKIYNGNSLFVYPAQCNFSGIKYPLKWVKDVHNGALNKLWYSKWFCMLDAATFVSTSQLDLTMVSPDFVCISFYKMFGLPTGLGALLVRNSSAYTLQKKYFGGGTVEVALPSKKVHVLRKNLHERFEDGTINFLSIVALNHGLNSLKRLGLTMTMISNHSFTLAQYLHGKLLTMHHNNGQRAVKLYCDTDFSDEAIQGGIVNFNILRSDGSYIGYTEVINLASLHNISLRTGCFCNPGACLRHLGLSEDQYYDYYKAGHVCGDNRDLINGRPTGSVRVSFSYYTTYKNLHTLIDMLVNCFVTGPVIYKVPDTWEEEKYELRKKFKPYFNLNTFTHVKTTNYNGDLQQLKENGTDSIANNHPETSKDLTLSHIFIYPIKSCGCFEVFDTWNLDDKGLAFDRLWMITTSTGVALTQKQEPKMCLIKPVIDLIKRLMVLTFKGHPSISIPLDSEPSSTEVHSLCQSKVCTDYVQGVDCGDSVAEWLSKVLNKPGLRLIKQWGEEVRTKNKTDNVKLSLANQAQFLIITEASVGWLADQIQDTSSCSKESMLHRFRSNFVVQGKITAFGEQNWSQVHVGNNEFKVIGPCGRCQMICIDQETGDRTKEPLTILSASLKGKIKFGVYLSQIDSFKYSKISIGDKITSNFLKNNAFSKK</sequence>
<feature type="active site" evidence="4">
    <location>
        <position position="416"/>
    </location>
</feature>
<evidence type="ECO:0000259" key="5">
    <source>
        <dbReference type="PROSITE" id="PS51340"/>
    </source>
</evidence>